<dbReference type="STRING" id="45357.A0A2V1AM96"/>
<dbReference type="VEuPathDB" id="FungiDB:CXQ85_000949"/>
<dbReference type="GeneID" id="37006280"/>
<dbReference type="EMBL" id="PKFO01000001">
    <property type="protein sequence ID" value="PVH18666.1"/>
    <property type="molecule type" value="Genomic_DNA"/>
</dbReference>
<dbReference type="AlphaFoldDB" id="A0A2V1AM96"/>
<evidence type="ECO:0000313" key="3">
    <source>
        <dbReference type="EMBL" id="PVH18666.1"/>
    </source>
</evidence>
<dbReference type="RefSeq" id="XP_025339606.1">
    <property type="nucleotide sequence ID" value="XM_025484675.1"/>
</dbReference>
<feature type="domain" description="Sfi1 spindle body" evidence="2">
    <location>
        <begin position="665"/>
        <end position="1076"/>
    </location>
</feature>
<dbReference type="InterPro" id="IPR013665">
    <property type="entry name" value="Sfi1_dom"/>
</dbReference>
<name>A0A2V1AM96_9ASCO</name>
<dbReference type="Proteomes" id="UP000244309">
    <property type="component" value="Unassembled WGS sequence"/>
</dbReference>
<comment type="caution">
    <text evidence="3">The sequence shown here is derived from an EMBL/GenBank/DDBJ whole genome shotgun (WGS) entry which is preliminary data.</text>
</comment>
<accession>A0A2V1AM96</accession>
<evidence type="ECO:0000256" key="1">
    <source>
        <dbReference type="SAM" id="MobiDB-lite"/>
    </source>
</evidence>
<evidence type="ECO:0000313" key="4">
    <source>
        <dbReference type="Proteomes" id="UP000244309"/>
    </source>
</evidence>
<organism evidence="3 4">
    <name type="scientific">Candidozyma haemuli</name>
    <dbReference type="NCBI Taxonomy" id="45357"/>
    <lineage>
        <taxon>Eukaryota</taxon>
        <taxon>Fungi</taxon>
        <taxon>Dikarya</taxon>
        <taxon>Ascomycota</taxon>
        <taxon>Saccharomycotina</taxon>
        <taxon>Pichiomycetes</taxon>
        <taxon>Metschnikowiaceae</taxon>
        <taxon>Candidozyma</taxon>
    </lineage>
</organism>
<protein>
    <recommendedName>
        <fullName evidence="2">Sfi1 spindle body domain-containing protein</fullName>
    </recommendedName>
</protein>
<proteinExistence type="predicted"/>
<reference evidence="3 4" key="1">
    <citation type="submission" date="2017-12" db="EMBL/GenBank/DDBJ databases">
        <title>Genome Sequence of a Multidrug-Resistant Candida haemulonii Isolate from a Patient with Chronic Leg Ulcers in Israel.</title>
        <authorList>
            <person name="Chow N.A."/>
            <person name="Gade L."/>
            <person name="Batra D."/>
            <person name="Rowe L.A."/>
            <person name="Ben-Ami R."/>
            <person name="Loparev V.N."/>
            <person name="Litvintseva A.P."/>
        </authorList>
    </citation>
    <scope>NUCLEOTIDE SEQUENCE [LARGE SCALE GENOMIC DNA]</scope>
    <source>
        <strain evidence="3 4">B11899</strain>
    </source>
</reference>
<dbReference type="OrthoDB" id="4070448at2759"/>
<sequence length="1267" mass="147935">MASFDQQIRQLVKDLHSLNELGRAESRRFDAVFRKVVDDVLALVSFKDKHKIRISISTSQFPPLVINCYCKHPKKDFVVDQPSIHQLAQSDPHIQHTSRFHQLLRALSNTTAEGGRPRRVKQEYKDVVDHLSRYLEQLSALYDSSQSQLADFLSRCLTHEYALAYNLNRKVEETTDETEQLISALDGLVTRTQAMEDNDSIFDYKPSSHSNESSELLNFTSSDETLNQTYEAILHLALLKPASSFYGSVSSLARVILQILEKYHGVELMEIEEYQDREGIRQLMYEFLLGSEDYAGIVPHYFLARAESILDSNAVSDESFGAEPTNAKEDFDEAPTSFMETSIAESYSREELIELLANLNTVVALLNEYDLQFHPQFPKIFRAFLNLVYDDLNDLASAKDYEYVETISDLVRQISDYEVNVDGLDGDIIRGIIDHLHFMQGFLTSGYDDSTLLMRSATRVFFSEFEITKRVFRDWNLKTVSVVHLETILNQNSPSKNGVTTRDVFSTWYDKYMKLSQLSSQADRYSAKKLIARILKDLWIPKLIHFGDLEYQSQKFVLDRRFRSWNSKSAKWKRAQSSSEAFYTRNLLSATLNQMKQRISKLRLDNKNAATIHDKVRKKTDGIIARNTIHQWQTMLNKKFSATDEKRSSSKDWSLSEKLAALGKIESRYSLGKHFKNWQKQMTLRSRLEQSAQLSSKLRRRFFLGVWRRAFAMNKLLEKWQIKQDDNVTKAIFKHWKDSWVQNEKASEYQRKACLSAALKKWNLEHKRKSACLDSSLKLSTIKNWKLKALSGEFRNKLKRRHLRTYFNVWRTKRNNMSENEAVSTSFGNDKLRSAMFALWKSRIMLHRELNVVAKLNSGRSHFHHWRNKYLTHLAVQERAIAFKKEGRSLNEKALLQFFIKHWKEKVVSRFEDYSNGVIFSFNQSVRRKGTLKVFLKSWKRKYAETNSKQKRLEFLSNQYNRANPALATIVRHWKEKTYRLFEYEQAGLDFYRAMLHKKFMVVWYEKLIVKVNYLDELVEEVLSQKSYATTLEYLQKWNLKYVKTYKRNLQTCEMFQDKWNTAKARSLFQVWRHKAFHKDTSQQEEEAEDFAEANTSMFYSSLSPLAKKRGSFFEGHSYLHTPVKKHVANAPFTPSSRIRRTSPTRLQDTNQKMTLDKIDALINHYRKVKEPTNRKTTRVQSNILRLQDISTVRLSPPRQNARYSSLPSKPPAPKFERVLDTSPKATSSPFEPNGYQKLPSPLPSADIDASVLSTAKKLKRFKPLCC</sequence>
<feature type="compositionally biased region" description="Polar residues" evidence="1">
    <location>
        <begin position="1197"/>
        <end position="1208"/>
    </location>
</feature>
<gene>
    <name evidence="3" type="ORF">CXQ85_000949</name>
</gene>
<dbReference type="Pfam" id="PF08457">
    <property type="entry name" value="Sfi1"/>
    <property type="match status" value="1"/>
</dbReference>
<keyword evidence="4" id="KW-1185">Reference proteome</keyword>
<evidence type="ECO:0000259" key="2">
    <source>
        <dbReference type="Pfam" id="PF08457"/>
    </source>
</evidence>
<feature type="region of interest" description="Disordered" evidence="1">
    <location>
        <begin position="1197"/>
        <end position="1244"/>
    </location>
</feature>